<dbReference type="Proteomes" id="UP000095281">
    <property type="component" value="Unplaced"/>
</dbReference>
<name>A0A1I8B5L0_MELHA</name>
<dbReference type="WBParaSite" id="MhA1_Contig1423.frz3.gene1">
    <property type="protein sequence ID" value="MhA1_Contig1423.frz3.gene1"/>
    <property type="gene ID" value="MhA1_Contig1423.frz3.gene1"/>
</dbReference>
<protein>
    <submittedName>
        <fullName evidence="2">Uncharacterized protein</fullName>
    </submittedName>
</protein>
<sequence length="89" mass="10606">MNDKITTLENENSFFNVVLKHHIKNFEEKNDVIEMQIKEIFEFLNKSEIAKFNLEETIVEQSRKMAKIQMENAYIIDEIKELSELVKKA</sequence>
<proteinExistence type="predicted"/>
<evidence type="ECO:0000313" key="1">
    <source>
        <dbReference type="Proteomes" id="UP000095281"/>
    </source>
</evidence>
<keyword evidence="1" id="KW-1185">Reference proteome</keyword>
<dbReference type="AlphaFoldDB" id="A0A1I8B5L0"/>
<reference evidence="2" key="1">
    <citation type="submission" date="2016-11" db="UniProtKB">
        <authorList>
            <consortium name="WormBaseParasite"/>
        </authorList>
    </citation>
    <scope>IDENTIFICATION</scope>
</reference>
<accession>A0A1I8B5L0</accession>
<organism evidence="1 2">
    <name type="scientific">Meloidogyne hapla</name>
    <name type="common">Root-knot nematode worm</name>
    <dbReference type="NCBI Taxonomy" id="6305"/>
    <lineage>
        <taxon>Eukaryota</taxon>
        <taxon>Metazoa</taxon>
        <taxon>Ecdysozoa</taxon>
        <taxon>Nematoda</taxon>
        <taxon>Chromadorea</taxon>
        <taxon>Rhabditida</taxon>
        <taxon>Tylenchina</taxon>
        <taxon>Tylenchomorpha</taxon>
        <taxon>Tylenchoidea</taxon>
        <taxon>Meloidogynidae</taxon>
        <taxon>Meloidogyninae</taxon>
        <taxon>Meloidogyne</taxon>
    </lineage>
</organism>
<evidence type="ECO:0000313" key="2">
    <source>
        <dbReference type="WBParaSite" id="MhA1_Contig1423.frz3.gene1"/>
    </source>
</evidence>